<dbReference type="InterPro" id="IPR013406">
    <property type="entry name" value="CHP02574_addiction_mod"/>
</dbReference>
<evidence type="ECO:0000256" key="1">
    <source>
        <dbReference type="SAM" id="MobiDB-lite"/>
    </source>
</evidence>
<keyword evidence="3" id="KW-1185">Reference proteome</keyword>
<protein>
    <submittedName>
        <fullName evidence="2">Addiction module protein</fullName>
    </submittedName>
</protein>
<name>A0ABT3PSI6_9BACT</name>
<dbReference type="Proteomes" id="UP001207918">
    <property type="component" value="Unassembled WGS sequence"/>
</dbReference>
<dbReference type="RefSeq" id="WP_265767639.1">
    <property type="nucleotide sequence ID" value="NZ_JAGGJA010000017.1"/>
</dbReference>
<feature type="region of interest" description="Disordered" evidence="1">
    <location>
        <begin position="1"/>
        <end position="20"/>
    </location>
</feature>
<sequence length="66" mass="7615">MSTNNKDSEDKFDEPIEGDDWKPTIKQAWIAEAEQRLAEVENGEVETIPGKEVVRSIRERLSKRNT</sequence>
<accession>A0ABT3PSI6</accession>
<comment type="caution">
    <text evidence="2">The sequence shown here is derived from an EMBL/GenBank/DDBJ whole genome shotgun (WGS) entry which is preliminary data.</text>
</comment>
<proteinExistence type="predicted"/>
<dbReference type="Pfam" id="PF09720">
    <property type="entry name" value="Unstab_antitox"/>
    <property type="match status" value="1"/>
</dbReference>
<evidence type="ECO:0000313" key="2">
    <source>
        <dbReference type="EMBL" id="MCW9708830.1"/>
    </source>
</evidence>
<dbReference type="EMBL" id="JAGGJA010000017">
    <property type="protein sequence ID" value="MCW9708830.1"/>
    <property type="molecule type" value="Genomic_DNA"/>
</dbReference>
<evidence type="ECO:0000313" key="3">
    <source>
        <dbReference type="Proteomes" id="UP001207918"/>
    </source>
</evidence>
<organism evidence="2 3">
    <name type="scientific">Fodinibius salsisoli</name>
    <dbReference type="NCBI Taxonomy" id="2820877"/>
    <lineage>
        <taxon>Bacteria</taxon>
        <taxon>Pseudomonadati</taxon>
        <taxon>Balneolota</taxon>
        <taxon>Balneolia</taxon>
        <taxon>Balneolales</taxon>
        <taxon>Balneolaceae</taxon>
        <taxon>Fodinibius</taxon>
    </lineage>
</organism>
<gene>
    <name evidence="2" type="ORF">J6I44_18365</name>
</gene>
<reference evidence="2 3" key="1">
    <citation type="submission" date="2021-03" db="EMBL/GenBank/DDBJ databases">
        <title>Aliifodinibius sp. nov., a new bacterium isolated from saline soil.</title>
        <authorList>
            <person name="Galisteo C."/>
            <person name="De La Haba R."/>
            <person name="Sanchez-Porro C."/>
            <person name="Ventosa A."/>
        </authorList>
    </citation>
    <scope>NUCLEOTIDE SEQUENCE [LARGE SCALE GENOMIC DNA]</scope>
    <source>
        <strain evidence="2 3">1BSP15-2V2</strain>
    </source>
</reference>